<keyword evidence="1" id="KW-0472">Membrane</keyword>
<evidence type="ECO:0000313" key="2">
    <source>
        <dbReference type="EMBL" id="QHV95680.1"/>
    </source>
</evidence>
<accession>A0A6P1VUP2</accession>
<feature type="transmembrane region" description="Helical" evidence="1">
    <location>
        <begin position="16"/>
        <end position="38"/>
    </location>
</feature>
<gene>
    <name evidence="2" type="ORF">GJR95_11975</name>
</gene>
<name>A0A6P1VUP2_9BACT</name>
<dbReference type="AlphaFoldDB" id="A0A6P1VUP2"/>
<keyword evidence="3" id="KW-1185">Reference proteome</keyword>
<keyword evidence="1" id="KW-1133">Transmembrane helix</keyword>
<sequence>MFITDTELTNLTAAKLLLLSYVLLSAAVVPLGLTLAVFADRFWPGCYAYWIPIVFLSAVSGALAAIFWLLRLIWLFIAYDPQPAPVSQPALKVTYVSLAILIGFEVFSYYINYVVHR</sequence>
<feature type="transmembrane region" description="Helical" evidence="1">
    <location>
        <begin position="94"/>
        <end position="115"/>
    </location>
</feature>
<proteinExistence type="predicted"/>
<dbReference type="Proteomes" id="UP000464577">
    <property type="component" value="Chromosome"/>
</dbReference>
<evidence type="ECO:0000313" key="3">
    <source>
        <dbReference type="Proteomes" id="UP000464577"/>
    </source>
</evidence>
<dbReference type="KEGG" id="senf:GJR95_11975"/>
<protein>
    <submittedName>
        <fullName evidence="2">Uncharacterized protein</fullName>
    </submittedName>
</protein>
<organism evidence="2 3">
    <name type="scientific">Spirosoma endbachense</name>
    <dbReference type="NCBI Taxonomy" id="2666025"/>
    <lineage>
        <taxon>Bacteria</taxon>
        <taxon>Pseudomonadati</taxon>
        <taxon>Bacteroidota</taxon>
        <taxon>Cytophagia</taxon>
        <taxon>Cytophagales</taxon>
        <taxon>Cytophagaceae</taxon>
        <taxon>Spirosoma</taxon>
    </lineage>
</organism>
<feature type="transmembrane region" description="Helical" evidence="1">
    <location>
        <begin position="50"/>
        <end position="74"/>
    </location>
</feature>
<keyword evidence="1" id="KW-0812">Transmembrane</keyword>
<dbReference type="RefSeq" id="WP_162386090.1">
    <property type="nucleotide sequence ID" value="NZ_CP045997.1"/>
</dbReference>
<dbReference type="EMBL" id="CP045997">
    <property type="protein sequence ID" value="QHV95680.1"/>
    <property type="molecule type" value="Genomic_DNA"/>
</dbReference>
<reference evidence="2 3" key="1">
    <citation type="submission" date="2019-11" db="EMBL/GenBank/DDBJ databases">
        <title>Spirosoma endbachense sp. nov., isolated from a natural salt meadow.</title>
        <authorList>
            <person name="Rojas J."/>
            <person name="Ambika Manirajan B."/>
            <person name="Ratering S."/>
            <person name="Suarez C."/>
            <person name="Geissler-Plaum R."/>
            <person name="Schnell S."/>
        </authorList>
    </citation>
    <scope>NUCLEOTIDE SEQUENCE [LARGE SCALE GENOMIC DNA]</scope>
    <source>
        <strain evidence="2 3">I-24</strain>
    </source>
</reference>
<evidence type="ECO:0000256" key="1">
    <source>
        <dbReference type="SAM" id="Phobius"/>
    </source>
</evidence>